<name>A0ABX2FDG4_9PSEU</name>
<organism evidence="1 2">
    <name type="scientific">Kibdelosporangium persicum</name>
    <dbReference type="NCBI Taxonomy" id="2698649"/>
    <lineage>
        <taxon>Bacteria</taxon>
        <taxon>Bacillati</taxon>
        <taxon>Actinomycetota</taxon>
        <taxon>Actinomycetes</taxon>
        <taxon>Pseudonocardiales</taxon>
        <taxon>Pseudonocardiaceae</taxon>
        <taxon>Kibdelosporangium</taxon>
    </lineage>
</organism>
<dbReference type="PANTHER" id="PTHR43857">
    <property type="entry name" value="BLR7761 PROTEIN"/>
    <property type="match status" value="1"/>
</dbReference>
<dbReference type="RefSeq" id="WP_173139562.1">
    <property type="nucleotide sequence ID" value="NZ_CBCSGW010000023.1"/>
</dbReference>
<comment type="caution">
    <text evidence="1">The sequence shown here is derived from an EMBL/GenBank/DDBJ whole genome shotgun (WGS) entry which is preliminary data.</text>
</comment>
<dbReference type="InterPro" id="IPR006175">
    <property type="entry name" value="YjgF/YER057c/UK114"/>
</dbReference>
<dbReference type="Gene3D" id="3.30.1330.40">
    <property type="entry name" value="RutC-like"/>
    <property type="match status" value="1"/>
</dbReference>
<gene>
    <name evidence="1" type="ORF">GC106_66590</name>
</gene>
<accession>A0ABX2FDG4</accession>
<sequence>MPVRTLISSGSQTEKTFGYSRAVRVGGHVSVAGTTAMSPDGPVGGADVAAQTREILRRAADALAQAGVGLGDVVRTRVFVTDIDTWREVGAVHREFFGHVLPASTIVEVSRLFDPRLLVEIEMDAIATSG</sequence>
<dbReference type="SUPFAM" id="SSF55298">
    <property type="entry name" value="YjgF-like"/>
    <property type="match status" value="1"/>
</dbReference>
<dbReference type="Pfam" id="PF01042">
    <property type="entry name" value="Ribonuc_L-PSP"/>
    <property type="match status" value="1"/>
</dbReference>
<dbReference type="Proteomes" id="UP000763557">
    <property type="component" value="Unassembled WGS sequence"/>
</dbReference>
<dbReference type="EMBL" id="JAAATY010000027">
    <property type="protein sequence ID" value="NRN69402.1"/>
    <property type="molecule type" value="Genomic_DNA"/>
</dbReference>
<dbReference type="CDD" id="cd06154">
    <property type="entry name" value="YjgF_YER057c_UK114_like_6"/>
    <property type="match status" value="1"/>
</dbReference>
<reference evidence="1 2" key="1">
    <citation type="submission" date="2020-01" db="EMBL/GenBank/DDBJ databases">
        <title>Kibdelosporangium persica a novel Actinomycetes from a hot desert in Iran.</title>
        <authorList>
            <person name="Safaei N."/>
            <person name="Zaburannyi N."/>
            <person name="Mueller R."/>
            <person name="Wink J."/>
        </authorList>
    </citation>
    <scope>NUCLEOTIDE SEQUENCE [LARGE SCALE GENOMIC DNA]</scope>
    <source>
        <strain evidence="1 2">4NS15</strain>
    </source>
</reference>
<evidence type="ECO:0000313" key="2">
    <source>
        <dbReference type="Proteomes" id="UP000763557"/>
    </source>
</evidence>
<protein>
    <submittedName>
        <fullName evidence="1">Endoribonuclease L-PSP</fullName>
    </submittedName>
</protein>
<keyword evidence="2" id="KW-1185">Reference proteome</keyword>
<proteinExistence type="predicted"/>
<dbReference type="PANTHER" id="PTHR43857:SF1">
    <property type="entry name" value="YJGH FAMILY PROTEIN"/>
    <property type="match status" value="1"/>
</dbReference>
<evidence type="ECO:0000313" key="1">
    <source>
        <dbReference type="EMBL" id="NRN69402.1"/>
    </source>
</evidence>
<dbReference type="InterPro" id="IPR035959">
    <property type="entry name" value="RutC-like_sf"/>
</dbReference>